<dbReference type="STRING" id="573065.Astex_3003"/>
<keyword evidence="3" id="KW-1185">Reference proteome</keyword>
<feature type="chain" id="PRO_5003226737" evidence="1">
    <location>
        <begin position="21"/>
        <end position="161"/>
    </location>
</feature>
<evidence type="ECO:0000313" key="2">
    <source>
        <dbReference type="EMBL" id="ADU14639.1"/>
    </source>
</evidence>
<gene>
    <name evidence="2" type="ordered locus">Astex_3003</name>
</gene>
<sequence>MRALAIGLILSVLLALPVMAQDKVYDTGLRPTGDECLKPGASEAVDLPQLLKDPAAHKGRCVIVEGYVHARALFLSKGDTKIKYAASSKALQGRRLGLYGRDNLMEGLHGLPKGRYVRLTGKVWDCESMRTSATLFFMGYCHYTSGPILSVVAYETAQPPR</sequence>
<dbReference type="RefSeq" id="WP_013480463.1">
    <property type="nucleotide sequence ID" value="NC_014817.1"/>
</dbReference>
<reference evidence="3" key="1">
    <citation type="submission" date="2010-12" db="EMBL/GenBank/DDBJ databases">
        <title>Complete sequence of chromosome 2 of Asticcacaulis excentricus CB 48.</title>
        <authorList>
            <consortium name="US DOE Joint Genome Institute"/>
            <person name="Lucas S."/>
            <person name="Copeland A."/>
            <person name="Lapidus A."/>
            <person name="Cheng J.-F."/>
            <person name="Bruce D."/>
            <person name="Goodwin L."/>
            <person name="Pitluck S."/>
            <person name="Teshima H."/>
            <person name="Davenport K."/>
            <person name="Detter J.C."/>
            <person name="Han C."/>
            <person name="Tapia R."/>
            <person name="Land M."/>
            <person name="Hauser L."/>
            <person name="Jeffries C."/>
            <person name="Kyrpides N."/>
            <person name="Ivanova N."/>
            <person name="Ovchinnikova G."/>
            <person name="Brun Y.V."/>
            <person name="Woyke T."/>
        </authorList>
    </citation>
    <scope>NUCLEOTIDE SEQUENCE [LARGE SCALE GENOMIC DNA]</scope>
    <source>
        <strain evidence="3">ATCC 15261 / DSM 4724 / KCTC 12464 / NCIMB 9791 / VKM B-1370 / CB 48</strain>
    </source>
</reference>
<feature type="signal peptide" evidence="1">
    <location>
        <begin position="1"/>
        <end position="20"/>
    </location>
</feature>
<dbReference type="HOGENOM" id="CLU_1640327_0_0_5"/>
<organism evidence="2 3">
    <name type="scientific">Asticcacaulis excentricus (strain ATCC 15261 / DSM 4724 / KCTC 12464 / NCIMB 9791 / VKM B-1370 / CB 48)</name>
    <dbReference type="NCBI Taxonomy" id="573065"/>
    <lineage>
        <taxon>Bacteria</taxon>
        <taxon>Pseudomonadati</taxon>
        <taxon>Pseudomonadota</taxon>
        <taxon>Alphaproteobacteria</taxon>
        <taxon>Caulobacterales</taxon>
        <taxon>Caulobacteraceae</taxon>
        <taxon>Asticcacaulis</taxon>
    </lineage>
</organism>
<name>E8RT18_ASTEC</name>
<proteinExistence type="predicted"/>
<dbReference type="EMBL" id="CP002396">
    <property type="protein sequence ID" value="ADU14639.1"/>
    <property type="molecule type" value="Genomic_DNA"/>
</dbReference>
<accession>E8RT18</accession>
<dbReference type="AlphaFoldDB" id="E8RT18"/>
<evidence type="ECO:0000256" key="1">
    <source>
        <dbReference type="SAM" id="SignalP"/>
    </source>
</evidence>
<keyword evidence="1" id="KW-0732">Signal</keyword>
<evidence type="ECO:0000313" key="3">
    <source>
        <dbReference type="Proteomes" id="UP000001492"/>
    </source>
</evidence>
<dbReference type="OrthoDB" id="7172261at2"/>
<protein>
    <submittedName>
        <fullName evidence="2">Uncharacterized protein</fullName>
    </submittedName>
</protein>
<dbReference type="Proteomes" id="UP000001492">
    <property type="component" value="Chromosome 2"/>
</dbReference>
<dbReference type="KEGG" id="aex:Astex_3003"/>